<dbReference type="PANTHER" id="PTHR31672">
    <property type="entry name" value="BNACNNG10540D PROTEIN"/>
    <property type="match status" value="1"/>
</dbReference>
<keyword evidence="3" id="KW-1185">Reference proteome</keyword>
<evidence type="ECO:0000313" key="3">
    <source>
        <dbReference type="Proteomes" id="UP001408789"/>
    </source>
</evidence>
<dbReference type="PANTHER" id="PTHR31672:SF13">
    <property type="entry name" value="F-BOX PROTEIN CPR30-LIKE"/>
    <property type="match status" value="1"/>
</dbReference>
<feature type="domain" description="F-box" evidence="1">
    <location>
        <begin position="1"/>
        <end position="42"/>
    </location>
</feature>
<name>A0AAP0CZZ0_9ASTR</name>
<dbReference type="SUPFAM" id="SSF81383">
    <property type="entry name" value="F-box domain"/>
    <property type="match status" value="1"/>
</dbReference>
<dbReference type="Gene3D" id="1.20.1280.50">
    <property type="match status" value="1"/>
</dbReference>
<dbReference type="PROSITE" id="PS50181">
    <property type="entry name" value="FBOX"/>
    <property type="match status" value="1"/>
</dbReference>
<evidence type="ECO:0000313" key="2">
    <source>
        <dbReference type="EMBL" id="KAK9063605.1"/>
    </source>
</evidence>
<dbReference type="InterPro" id="IPR050796">
    <property type="entry name" value="SCF_F-box_component"/>
</dbReference>
<organism evidence="2 3">
    <name type="scientific">Deinandra increscens subsp. villosa</name>
    <dbReference type="NCBI Taxonomy" id="3103831"/>
    <lineage>
        <taxon>Eukaryota</taxon>
        <taxon>Viridiplantae</taxon>
        <taxon>Streptophyta</taxon>
        <taxon>Embryophyta</taxon>
        <taxon>Tracheophyta</taxon>
        <taxon>Spermatophyta</taxon>
        <taxon>Magnoliopsida</taxon>
        <taxon>eudicotyledons</taxon>
        <taxon>Gunneridae</taxon>
        <taxon>Pentapetalae</taxon>
        <taxon>asterids</taxon>
        <taxon>campanulids</taxon>
        <taxon>Asterales</taxon>
        <taxon>Asteraceae</taxon>
        <taxon>Asteroideae</taxon>
        <taxon>Heliantheae alliance</taxon>
        <taxon>Madieae</taxon>
        <taxon>Madiinae</taxon>
        <taxon>Deinandra</taxon>
    </lineage>
</organism>
<dbReference type="Pfam" id="PF00646">
    <property type="entry name" value="F-box"/>
    <property type="match status" value="1"/>
</dbReference>
<evidence type="ECO:0000259" key="1">
    <source>
        <dbReference type="PROSITE" id="PS50181"/>
    </source>
</evidence>
<dbReference type="NCBIfam" id="TIGR01640">
    <property type="entry name" value="F_box_assoc_1"/>
    <property type="match status" value="1"/>
</dbReference>
<dbReference type="Proteomes" id="UP001408789">
    <property type="component" value="Unassembled WGS sequence"/>
</dbReference>
<comment type="caution">
    <text evidence="2">The sequence shown here is derived from an EMBL/GenBank/DDBJ whole genome shotgun (WGS) entry which is preliminary data.</text>
</comment>
<sequence length="281" mass="32811">MLPENVMFEVLSRLPAKSITRCKGVCKEWLDTVSDPHFVRHHLSSRRRRVALMIHESTDKGLRNHKEEEEGTLKWVEMERKYPQFDKFKKWRQQRGDSLTIHPVKTLDFKLGGIAEIGSVNGLVSYWAHSKFIYILNPVLEEYITLPLPPFPVVDFVYDDYYAVTTLGYGFGVSSTTKEYKVIRIRAWWSYITTTTKVCTFVIEVYTIGGQWRRITISTPNNLDFNGGQPGVYVNSHLYWLGDHGQIYGFDLTTEEMMSELLFPNPNANPDYYCYAWRPKR</sequence>
<gene>
    <name evidence="2" type="ORF">SSX86_017476</name>
</gene>
<dbReference type="InterPro" id="IPR036047">
    <property type="entry name" value="F-box-like_dom_sf"/>
</dbReference>
<proteinExistence type="predicted"/>
<dbReference type="SMART" id="SM00256">
    <property type="entry name" value="FBOX"/>
    <property type="match status" value="1"/>
</dbReference>
<dbReference type="Pfam" id="PF07734">
    <property type="entry name" value="FBA_1"/>
    <property type="match status" value="1"/>
</dbReference>
<dbReference type="InterPro" id="IPR001810">
    <property type="entry name" value="F-box_dom"/>
</dbReference>
<accession>A0AAP0CZZ0</accession>
<dbReference type="EMBL" id="JBCNJP010000018">
    <property type="protein sequence ID" value="KAK9063605.1"/>
    <property type="molecule type" value="Genomic_DNA"/>
</dbReference>
<dbReference type="InterPro" id="IPR006527">
    <property type="entry name" value="F-box-assoc_dom_typ1"/>
</dbReference>
<protein>
    <recommendedName>
        <fullName evidence="1">F-box domain-containing protein</fullName>
    </recommendedName>
</protein>
<reference evidence="2 3" key="1">
    <citation type="submission" date="2024-04" db="EMBL/GenBank/DDBJ databases">
        <title>The reference genome of an endangered Asteraceae, Deinandra increscens subsp. villosa, native to the Central Coast of California.</title>
        <authorList>
            <person name="Guilliams M."/>
            <person name="Hasenstab-Lehman K."/>
            <person name="Meyer R."/>
            <person name="Mcevoy S."/>
        </authorList>
    </citation>
    <scope>NUCLEOTIDE SEQUENCE [LARGE SCALE GENOMIC DNA]</scope>
    <source>
        <tissue evidence="2">Leaf</tissue>
    </source>
</reference>
<dbReference type="CDD" id="cd22157">
    <property type="entry name" value="F-box_AtFBW1-like"/>
    <property type="match status" value="1"/>
</dbReference>
<dbReference type="AlphaFoldDB" id="A0AAP0CZZ0"/>
<dbReference type="InterPro" id="IPR017451">
    <property type="entry name" value="F-box-assoc_interact_dom"/>
</dbReference>